<gene>
    <name evidence="1" type="ORF">S12H4_29507</name>
</gene>
<protein>
    <submittedName>
        <fullName evidence="1">Uncharacterized protein</fullName>
    </submittedName>
</protein>
<comment type="caution">
    <text evidence="1">The sequence shown here is derived from an EMBL/GenBank/DDBJ whole genome shotgun (WGS) entry which is preliminary data.</text>
</comment>
<accession>X1UDN6</accession>
<proteinExistence type="predicted"/>
<sequence>EKEVNGRGVCFRLKVVICENRTYGGVRGALAGLQSRQPPTIMFSWGDFSILFVI</sequence>
<feature type="non-terminal residue" evidence="1">
    <location>
        <position position="1"/>
    </location>
</feature>
<organism evidence="1">
    <name type="scientific">marine sediment metagenome</name>
    <dbReference type="NCBI Taxonomy" id="412755"/>
    <lineage>
        <taxon>unclassified sequences</taxon>
        <taxon>metagenomes</taxon>
        <taxon>ecological metagenomes</taxon>
    </lineage>
</organism>
<name>X1UDN6_9ZZZZ</name>
<dbReference type="AlphaFoldDB" id="X1UDN6"/>
<evidence type="ECO:0000313" key="1">
    <source>
        <dbReference type="EMBL" id="GAI97970.1"/>
    </source>
</evidence>
<dbReference type="EMBL" id="BARW01017027">
    <property type="protein sequence ID" value="GAI97970.1"/>
    <property type="molecule type" value="Genomic_DNA"/>
</dbReference>
<reference evidence="1" key="1">
    <citation type="journal article" date="2014" name="Front. Microbiol.">
        <title>High frequency of phylogenetically diverse reductive dehalogenase-homologous genes in deep subseafloor sedimentary metagenomes.</title>
        <authorList>
            <person name="Kawai M."/>
            <person name="Futagami T."/>
            <person name="Toyoda A."/>
            <person name="Takaki Y."/>
            <person name="Nishi S."/>
            <person name="Hori S."/>
            <person name="Arai W."/>
            <person name="Tsubouchi T."/>
            <person name="Morono Y."/>
            <person name="Uchiyama I."/>
            <person name="Ito T."/>
            <person name="Fujiyama A."/>
            <person name="Inagaki F."/>
            <person name="Takami H."/>
        </authorList>
    </citation>
    <scope>NUCLEOTIDE SEQUENCE</scope>
    <source>
        <strain evidence="1">Expedition CK06-06</strain>
    </source>
</reference>